<proteinExistence type="inferred from homology"/>
<comment type="subcellular location">
    <subcellularLocation>
        <location evidence="10">Cytoplasm</location>
    </subcellularLocation>
</comment>
<evidence type="ECO:0000256" key="2">
    <source>
        <dbReference type="ARBA" id="ARBA00022490"/>
    </source>
</evidence>
<dbReference type="InterPro" id="IPR027266">
    <property type="entry name" value="TrmE/GcvT-like"/>
</dbReference>
<dbReference type="GO" id="GO:0005829">
    <property type="term" value="C:cytosol"/>
    <property type="evidence" value="ECO:0007669"/>
    <property type="project" value="TreeGrafter"/>
</dbReference>
<dbReference type="AlphaFoldDB" id="A0A1H9BYW1"/>
<feature type="binding site" evidence="10">
    <location>
        <position position="124"/>
    </location>
    <ligand>
        <name>(6S)-5-formyl-5,6,7,8-tetrahydrofolate</name>
        <dbReference type="ChEBI" id="CHEBI:57457"/>
    </ligand>
</feature>
<dbReference type="InterPro" id="IPR006073">
    <property type="entry name" value="GTP-bd"/>
</dbReference>
<dbReference type="PANTHER" id="PTHR42714">
    <property type="entry name" value="TRNA MODIFICATION GTPASE GTPBP3"/>
    <property type="match status" value="1"/>
</dbReference>
<dbReference type="Pfam" id="PF10396">
    <property type="entry name" value="TrmE_N"/>
    <property type="match status" value="1"/>
</dbReference>
<dbReference type="NCBIfam" id="NF003661">
    <property type="entry name" value="PRK05291.1-3"/>
    <property type="match status" value="1"/>
</dbReference>
<keyword evidence="3 10" id="KW-0819">tRNA processing</keyword>
<comment type="subunit">
    <text evidence="10">Homodimer. Heterotetramer of two MnmE and two MnmG subunits.</text>
</comment>
<dbReference type="GO" id="GO:0042802">
    <property type="term" value="F:identical protein binding"/>
    <property type="evidence" value="ECO:0007669"/>
    <property type="project" value="UniProtKB-ARBA"/>
</dbReference>
<evidence type="ECO:0000256" key="6">
    <source>
        <dbReference type="ARBA" id="ARBA00022801"/>
    </source>
</evidence>
<dbReference type="Gene3D" id="3.30.1360.120">
    <property type="entry name" value="Probable tRNA modification gtpase trme, domain 1"/>
    <property type="match status" value="1"/>
</dbReference>
<dbReference type="InterPro" id="IPR027417">
    <property type="entry name" value="P-loop_NTPase"/>
</dbReference>
<evidence type="ECO:0000256" key="10">
    <source>
        <dbReference type="HAMAP-Rule" id="MF_00379"/>
    </source>
</evidence>
<dbReference type="FunFam" id="3.40.50.300:FF:000494">
    <property type="entry name" value="tRNA modification GTPase MnmE"/>
    <property type="match status" value="1"/>
</dbReference>
<keyword evidence="4 10" id="KW-0479">Metal-binding</keyword>
<evidence type="ECO:0000259" key="12">
    <source>
        <dbReference type="PROSITE" id="PS51709"/>
    </source>
</evidence>
<feature type="binding site" evidence="10">
    <location>
        <position position="85"/>
    </location>
    <ligand>
        <name>(6S)-5-formyl-5,6,7,8-tetrahydrofolate</name>
        <dbReference type="ChEBI" id="CHEBI:57457"/>
    </ligand>
</feature>
<sequence>MYVKDTIAAISTALGEGAIGIVRLSGDQAVEIANQVFKGKDLAQVPSHTIHYGHIIHRKEHRVIDEVMVSVMRAPKTFTREDVVEINCHGGIIAVQEVLDNVLDQGARLAEAGEFTKRAFLNGRIDLSQAEAIMDLIEAKTNKAMQASVNQLQGSLSRKIRQLRQDMLETLAQVEVTIDYPEYDDVEELSSQELLNTAQSVKEQIQQLLNQAQQGKLFREGIKTAIIGRPNVGKSSLLNVLSGYERAIVTDIEGTTRDTIEEFVNVKGIPLKLIDTAGIRQTDEVVEQIGVKRSHQVMQEADLIILILNQAEKLTDTDKELLRLTQGSQRIIVLNKQDLPSQLNDEDLRPYSSEAEMIRTSMLSESGMNDLEQMIWQKFASGDIASQDVTYLLNSRHTQLLKQASSALDEVIQACDLGMPVDLIQIDFTKAWDLLGEIIGEAVQDELITKLFSQFCLGK</sequence>
<feature type="binding site" evidence="10">
    <location>
        <position position="255"/>
    </location>
    <ligand>
        <name>K(+)</name>
        <dbReference type="ChEBI" id="CHEBI:29103"/>
    </ligand>
</feature>
<dbReference type="InterPro" id="IPR004520">
    <property type="entry name" value="GTPase_MnmE"/>
</dbReference>
<dbReference type="PROSITE" id="PS51709">
    <property type="entry name" value="G_TRME"/>
    <property type="match status" value="1"/>
</dbReference>
<evidence type="ECO:0000256" key="7">
    <source>
        <dbReference type="ARBA" id="ARBA00022842"/>
    </source>
</evidence>
<dbReference type="SUPFAM" id="SSF52540">
    <property type="entry name" value="P-loop containing nucleoside triphosphate hydrolases"/>
    <property type="match status" value="1"/>
</dbReference>
<name>A0A1H9BYW1_9LACT</name>
<dbReference type="GO" id="GO:0003924">
    <property type="term" value="F:GTPase activity"/>
    <property type="evidence" value="ECO:0007669"/>
    <property type="project" value="UniProtKB-UniRule"/>
</dbReference>
<dbReference type="InterPro" id="IPR025867">
    <property type="entry name" value="MnmE_helical"/>
</dbReference>
<dbReference type="Gene3D" id="3.40.50.300">
    <property type="entry name" value="P-loop containing nucleotide triphosphate hydrolases"/>
    <property type="match status" value="1"/>
</dbReference>
<dbReference type="OrthoDB" id="9805918at2"/>
<dbReference type="HAMAP" id="MF_00379">
    <property type="entry name" value="GTPase_MnmE"/>
    <property type="match status" value="1"/>
</dbReference>
<feature type="domain" description="TrmE-type G" evidence="12">
    <location>
        <begin position="221"/>
        <end position="380"/>
    </location>
</feature>
<dbReference type="FunFam" id="3.30.1360.120:FF:000003">
    <property type="entry name" value="tRNA modification GTPase MnmE"/>
    <property type="match status" value="1"/>
</dbReference>
<dbReference type="GO" id="GO:0005525">
    <property type="term" value="F:GTP binding"/>
    <property type="evidence" value="ECO:0007669"/>
    <property type="project" value="UniProtKB-UniRule"/>
</dbReference>
<keyword evidence="9 10" id="KW-0342">GTP-binding</keyword>
<dbReference type="NCBIfam" id="TIGR00231">
    <property type="entry name" value="small_GTP"/>
    <property type="match status" value="1"/>
</dbReference>
<comment type="function">
    <text evidence="10">Exhibits a very high intrinsic GTPase hydrolysis rate. Involved in the addition of a carboxymethylaminomethyl (cmnm) group at the wobble position (U34) of certain tRNAs, forming tRNA-cmnm(5)s(2)U34.</text>
</comment>
<keyword evidence="14" id="KW-1185">Reference proteome</keyword>
<dbReference type="Proteomes" id="UP000198833">
    <property type="component" value="Unassembled WGS sequence"/>
</dbReference>
<comment type="caution">
    <text evidence="10">Lacks conserved residue(s) required for the propagation of feature annotation.</text>
</comment>
<accession>A0A1H9BYW1</accession>
<dbReference type="GO" id="GO:0030488">
    <property type="term" value="P:tRNA methylation"/>
    <property type="evidence" value="ECO:0007669"/>
    <property type="project" value="TreeGrafter"/>
</dbReference>
<dbReference type="InterPro" id="IPR018948">
    <property type="entry name" value="GTP-bd_TrmE_N"/>
</dbReference>
<dbReference type="PANTHER" id="PTHR42714:SF2">
    <property type="entry name" value="TRNA MODIFICATION GTPASE GTPBP3, MITOCHONDRIAL"/>
    <property type="match status" value="1"/>
</dbReference>
<evidence type="ECO:0000256" key="11">
    <source>
        <dbReference type="RuleBase" id="RU003313"/>
    </source>
</evidence>
<evidence type="ECO:0000256" key="9">
    <source>
        <dbReference type="ARBA" id="ARBA00023134"/>
    </source>
</evidence>
<keyword evidence="5 10" id="KW-0547">Nucleotide-binding</keyword>
<dbReference type="InterPro" id="IPR027368">
    <property type="entry name" value="MnmE_dom2"/>
</dbReference>
<keyword evidence="7 10" id="KW-0460">Magnesium</keyword>
<dbReference type="Pfam" id="PF12631">
    <property type="entry name" value="MnmE_helical"/>
    <property type="match status" value="1"/>
</dbReference>
<feature type="binding site" evidence="10">
    <location>
        <position position="23"/>
    </location>
    <ligand>
        <name>(6S)-5-formyl-5,6,7,8-tetrahydrofolate</name>
        <dbReference type="ChEBI" id="CHEBI:57457"/>
    </ligand>
</feature>
<reference evidence="13 14" key="1">
    <citation type="submission" date="2016-10" db="EMBL/GenBank/DDBJ databases">
        <authorList>
            <person name="de Groot N.N."/>
        </authorList>
    </citation>
    <scope>NUCLEOTIDE SEQUENCE [LARGE SCALE GENOMIC DNA]</scope>
    <source>
        <strain evidence="13 14">DSM 15695</strain>
    </source>
</reference>
<dbReference type="SUPFAM" id="SSF116878">
    <property type="entry name" value="TrmE connector domain"/>
    <property type="match status" value="1"/>
</dbReference>
<keyword evidence="6 10" id="KW-0378">Hydrolase</keyword>
<feature type="binding site" evidence="10">
    <location>
        <position position="459"/>
    </location>
    <ligand>
        <name>(6S)-5-formyl-5,6,7,8-tetrahydrofolate</name>
        <dbReference type="ChEBI" id="CHEBI:57457"/>
    </ligand>
</feature>
<dbReference type="CDD" id="cd14858">
    <property type="entry name" value="TrmE_N"/>
    <property type="match status" value="1"/>
</dbReference>
<feature type="binding site" evidence="10">
    <location>
        <position position="250"/>
    </location>
    <ligand>
        <name>K(+)</name>
        <dbReference type="ChEBI" id="CHEBI:29103"/>
    </ligand>
</feature>
<dbReference type="GO" id="GO:0002098">
    <property type="term" value="P:tRNA wobble uridine modification"/>
    <property type="evidence" value="ECO:0007669"/>
    <property type="project" value="TreeGrafter"/>
</dbReference>
<dbReference type="RefSeq" id="WP_092570959.1">
    <property type="nucleotide sequence ID" value="NZ_CALUDV010000007.1"/>
</dbReference>
<evidence type="ECO:0000256" key="5">
    <source>
        <dbReference type="ARBA" id="ARBA00022741"/>
    </source>
</evidence>
<dbReference type="NCBIfam" id="TIGR00450">
    <property type="entry name" value="mnmE_trmE_thdF"/>
    <property type="match status" value="1"/>
</dbReference>
<feature type="binding site" evidence="10">
    <location>
        <position position="231"/>
    </location>
    <ligand>
        <name>K(+)</name>
        <dbReference type="ChEBI" id="CHEBI:29103"/>
    </ligand>
</feature>
<feature type="binding site" evidence="10">
    <location>
        <begin position="275"/>
        <end position="278"/>
    </location>
    <ligand>
        <name>GTP</name>
        <dbReference type="ChEBI" id="CHEBI:37565"/>
    </ligand>
</feature>
<feature type="binding site" evidence="10">
    <location>
        <begin position="231"/>
        <end position="236"/>
    </location>
    <ligand>
        <name>GTP</name>
        <dbReference type="ChEBI" id="CHEBI:37565"/>
    </ligand>
</feature>
<evidence type="ECO:0000313" key="13">
    <source>
        <dbReference type="EMBL" id="SEP94109.1"/>
    </source>
</evidence>
<keyword evidence="8 10" id="KW-0630">Potassium</keyword>
<feature type="binding site" evidence="10">
    <location>
        <begin position="250"/>
        <end position="256"/>
    </location>
    <ligand>
        <name>GTP</name>
        <dbReference type="ChEBI" id="CHEBI:37565"/>
    </ligand>
</feature>
<dbReference type="CDD" id="cd04164">
    <property type="entry name" value="trmE"/>
    <property type="match status" value="1"/>
</dbReference>
<organism evidence="13 14">
    <name type="scientific">Ignavigranum ruoffiae</name>
    <dbReference type="NCBI Taxonomy" id="89093"/>
    <lineage>
        <taxon>Bacteria</taxon>
        <taxon>Bacillati</taxon>
        <taxon>Bacillota</taxon>
        <taxon>Bacilli</taxon>
        <taxon>Lactobacillales</taxon>
        <taxon>Aerococcaceae</taxon>
        <taxon>Ignavigranum</taxon>
    </lineage>
</organism>
<feature type="binding site" evidence="10">
    <location>
        <position position="235"/>
    </location>
    <ligand>
        <name>Mg(2+)</name>
        <dbReference type="ChEBI" id="CHEBI:18420"/>
    </ligand>
</feature>
<evidence type="ECO:0000256" key="1">
    <source>
        <dbReference type="ARBA" id="ARBA00011043"/>
    </source>
</evidence>
<keyword evidence="2 10" id="KW-0963">Cytoplasm</keyword>
<dbReference type="STRING" id="89093.SAMN04488558_103153"/>
<dbReference type="Pfam" id="PF01926">
    <property type="entry name" value="MMR_HSR1"/>
    <property type="match status" value="1"/>
</dbReference>
<protein>
    <recommendedName>
        <fullName evidence="10">tRNA modification GTPase MnmE</fullName>
        <ecNumber evidence="10">3.6.-.-</ecNumber>
    </recommendedName>
</protein>
<dbReference type="EMBL" id="FOEN01000003">
    <property type="protein sequence ID" value="SEP94109.1"/>
    <property type="molecule type" value="Genomic_DNA"/>
</dbReference>
<evidence type="ECO:0000256" key="4">
    <source>
        <dbReference type="ARBA" id="ARBA00022723"/>
    </source>
</evidence>
<evidence type="ECO:0000256" key="3">
    <source>
        <dbReference type="ARBA" id="ARBA00022694"/>
    </source>
</evidence>
<dbReference type="Gene3D" id="1.20.120.430">
    <property type="entry name" value="tRNA modification GTPase MnmE domain 2"/>
    <property type="match status" value="1"/>
</dbReference>
<feature type="binding site" evidence="10">
    <location>
        <position position="256"/>
    </location>
    <ligand>
        <name>Mg(2+)</name>
        <dbReference type="ChEBI" id="CHEBI:18420"/>
    </ligand>
</feature>
<evidence type="ECO:0000313" key="14">
    <source>
        <dbReference type="Proteomes" id="UP000198833"/>
    </source>
</evidence>
<dbReference type="InterPro" id="IPR005225">
    <property type="entry name" value="Small_GTP-bd"/>
</dbReference>
<dbReference type="GO" id="GO:0046872">
    <property type="term" value="F:metal ion binding"/>
    <property type="evidence" value="ECO:0007669"/>
    <property type="project" value="UniProtKB-KW"/>
</dbReference>
<evidence type="ECO:0000256" key="8">
    <source>
        <dbReference type="ARBA" id="ARBA00022958"/>
    </source>
</evidence>
<comment type="similarity">
    <text evidence="1 10 11">Belongs to the TRAFAC class TrmE-Era-EngA-EngB-Septin-like GTPase superfamily. TrmE GTPase family.</text>
</comment>
<comment type="cofactor">
    <cofactor evidence="10">
        <name>K(+)</name>
        <dbReference type="ChEBI" id="CHEBI:29103"/>
    </cofactor>
    <text evidence="10">Binds 1 potassium ion per subunit.</text>
</comment>
<dbReference type="EC" id="3.6.-.-" evidence="10"/>
<gene>
    <name evidence="10" type="primary">mnmE</name>
    <name evidence="10" type="synonym">trmE</name>
    <name evidence="13" type="ORF">SAMN04488558_103153</name>
</gene>
<dbReference type="InterPro" id="IPR031168">
    <property type="entry name" value="G_TrmE"/>
</dbReference>
<feature type="binding site" evidence="10">
    <location>
        <position position="252"/>
    </location>
    <ligand>
        <name>K(+)</name>
        <dbReference type="ChEBI" id="CHEBI:29103"/>
    </ligand>
</feature>